<evidence type="ECO:0000256" key="1">
    <source>
        <dbReference type="SAM" id="MobiDB-lite"/>
    </source>
</evidence>
<protein>
    <recommendedName>
        <fullName evidence="4">Immunoglobulin variable region used by the ITC63B heavy chain</fullName>
    </recommendedName>
</protein>
<sequence length="619" mass="68167">MDSCSPEVYEACHDTLQPAETVYKAFYDKGYRMWHALKEQACLHRNVPLHCLDIHRLFPEHPYFPLGLEPDETGLATAITTWEPISESCHVPAFEQQFQLSLSVARPTTLVVTRDTDIRLPPLLDDGENHLAVLVAAWAYALSARWAAVISRAAPLEYLDSQAAWQDSTSPASAATVDLGLVSDDAARWWAAVLAPGQGWRASIPHHRGHLLSPWTVTWKSEVNVVLSRCSASTALDSHSPPSFEAAVQYIEEYSALHYARLQNRAALATALLLPLAKLENRRIMLPLPRMGPGSQPGVSGQQSVGQEYLPQLDRLLMLSCNMRGIQSILGSVFYEPGIPSNVCGAWLQGTFAVLKSEQARKIDVLARMIFKRSPHISFLWLGALISGVHKTFTNCPFALIGLNRIDLHEAAWTGTLLSFIQEPVSFTPGNPGRITRADECRLAYLGQGLSESKLPPIFPYPPPGTTAVEDLSLDVRLHAACSGHHWLRCSKIKWTCAGGRVVTQEQSGTGGALQPRNSSGSGSRCGGDVSVGVDYSQFDSESNLSGSVTRNIFMWMREQDGFPVAERGIYQHEWFEDFSDDDSVWCVEGDAKSTTGRDVAVRVGLWASRVMTKRCNSL</sequence>
<feature type="region of interest" description="Disordered" evidence="1">
    <location>
        <begin position="506"/>
        <end position="526"/>
    </location>
</feature>
<dbReference type="EMBL" id="BBTG02000007">
    <property type="protein sequence ID" value="GAO13696.1"/>
    <property type="molecule type" value="Genomic_DNA"/>
</dbReference>
<evidence type="ECO:0008006" key="4">
    <source>
        <dbReference type="Google" id="ProtNLM"/>
    </source>
</evidence>
<dbReference type="Proteomes" id="UP000054053">
    <property type="component" value="Unassembled WGS sequence"/>
</dbReference>
<gene>
    <name evidence="2" type="ORF">UVI_02017980</name>
</gene>
<organism evidence="2 3">
    <name type="scientific">Ustilaginoidea virens</name>
    <name type="common">Rice false smut fungus</name>
    <name type="synonym">Villosiclava virens</name>
    <dbReference type="NCBI Taxonomy" id="1159556"/>
    <lineage>
        <taxon>Eukaryota</taxon>
        <taxon>Fungi</taxon>
        <taxon>Dikarya</taxon>
        <taxon>Ascomycota</taxon>
        <taxon>Pezizomycotina</taxon>
        <taxon>Sordariomycetes</taxon>
        <taxon>Hypocreomycetidae</taxon>
        <taxon>Hypocreales</taxon>
        <taxon>Clavicipitaceae</taxon>
        <taxon>Ustilaginoidea</taxon>
    </lineage>
</organism>
<evidence type="ECO:0000313" key="3">
    <source>
        <dbReference type="Proteomes" id="UP000054053"/>
    </source>
</evidence>
<comment type="caution">
    <text evidence="2">The sequence shown here is derived from an EMBL/GenBank/DDBJ whole genome shotgun (WGS) entry which is preliminary data.</text>
</comment>
<reference evidence="3" key="1">
    <citation type="journal article" date="2016" name="Genome Announc.">
        <title>Genome sequence of Ustilaginoidea virens IPU010, a rice pathogenic fungus causing false smut.</title>
        <authorList>
            <person name="Kumagai T."/>
            <person name="Ishii T."/>
            <person name="Terai G."/>
            <person name="Umemura M."/>
            <person name="Machida M."/>
            <person name="Asai K."/>
        </authorList>
    </citation>
    <scope>NUCLEOTIDE SEQUENCE [LARGE SCALE GENOMIC DNA]</scope>
    <source>
        <strain evidence="3">IPU010</strain>
    </source>
</reference>
<evidence type="ECO:0000313" key="2">
    <source>
        <dbReference type="EMBL" id="GAO13696.1"/>
    </source>
</evidence>
<name>A0A1B5KS60_USTVR</name>
<dbReference type="AlphaFoldDB" id="A0A1B5KS60"/>
<proteinExistence type="predicted"/>
<accession>A0A1B5KS60</accession>